<dbReference type="InterPro" id="IPR002182">
    <property type="entry name" value="NB-ARC"/>
</dbReference>
<dbReference type="Proteomes" id="UP000015453">
    <property type="component" value="Unassembled WGS sequence"/>
</dbReference>
<dbReference type="GO" id="GO:0043531">
    <property type="term" value="F:ADP binding"/>
    <property type="evidence" value="ECO:0007669"/>
    <property type="project" value="InterPro"/>
</dbReference>
<keyword evidence="2" id="KW-0611">Plant defense</keyword>
<dbReference type="SUPFAM" id="SSF52540">
    <property type="entry name" value="P-loop containing nucleoside triphosphate hydrolases"/>
    <property type="match status" value="1"/>
</dbReference>
<protein>
    <recommendedName>
        <fullName evidence="3">NB-ARC domain-containing protein</fullName>
    </recommendedName>
</protein>
<reference evidence="4 5" key="1">
    <citation type="journal article" date="2013" name="BMC Genomics">
        <title>The miniature genome of a carnivorous plant Genlisea aurea contains a low number of genes and short non-coding sequences.</title>
        <authorList>
            <person name="Leushkin E.V."/>
            <person name="Sutormin R.A."/>
            <person name="Nabieva E.R."/>
            <person name="Penin A.A."/>
            <person name="Kondrashov A.S."/>
            <person name="Logacheva M.D."/>
        </authorList>
    </citation>
    <scope>NUCLEOTIDE SEQUENCE [LARGE SCALE GENOMIC DNA]</scope>
</reference>
<dbReference type="AlphaFoldDB" id="S8DLC2"/>
<dbReference type="GO" id="GO:0006952">
    <property type="term" value="P:defense response"/>
    <property type="evidence" value="ECO:0007669"/>
    <property type="project" value="UniProtKB-KW"/>
</dbReference>
<dbReference type="Gene3D" id="3.40.50.300">
    <property type="entry name" value="P-loop containing nucleotide triphosphate hydrolases"/>
    <property type="match status" value="1"/>
</dbReference>
<feature type="non-terminal residue" evidence="4">
    <location>
        <position position="362"/>
    </location>
</feature>
<evidence type="ECO:0000313" key="5">
    <source>
        <dbReference type="Proteomes" id="UP000015453"/>
    </source>
</evidence>
<dbReference type="Gene3D" id="1.20.5.4130">
    <property type="match status" value="1"/>
</dbReference>
<evidence type="ECO:0000256" key="1">
    <source>
        <dbReference type="ARBA" id="ARBA00022614"/>
    </source>
</evidence>
<evidence type="ECO:0000259" key="3">
    <source>
        <dbReference type="Pfam" id="PF00931"/>
    </source>
</evidence>
<dbReference type="Gene3D" id="1.10.8.430">
    <property type="entry name" value="Helical domain of apoptotic protease-activating factors"/>
    <property type="match status" value="1"/>
</dbReference>
<dbReference type="InterPro" id="IPR042197">
    <property type="entry name" value="Apaf_helical"/>
</dbReference>
<dbReference type="OrthoDB" id="1283970at2759"/>
<feature type="domain" description="NB-ARC" evidence="3">
    <location>
        <begin position="161"/>
        <end position="322"/>
    </location>
</feature>
<feature type="non-terminal residue" evidence="4">
    <location>
        <position position="1"/>
    </location>
</feature>
<dbReference type="InterPro" id="IPR027417">
    <property type="entry name" value="P-loop_NTPase"/>
</dbReference>
<name>S8DLC2_9LAMI</name>
<organism evidence="4 5">
    <name type="scientific">Genlisea aurea</name>
    <dbReference type="NCBI Taxonomy" id="192259"/>
    <lineage>
        <taxon>Eukaryota</taxon>
        <taxon>Viridiplantae</taxon>
        <taxon>Streptophyta</taxon>
        <taxon>Embryophyta</taxon>
        <taxon>Tracheophyta</taxon>
        <taxon>Spermatophyta</taxon>
        <taxon>Magnoliopsida</taxon>
        <taxon>eudicotyledons</taxon>
        <taxon>Gunneridae</taxon>
        <taxon>Pentapetalae</taxon>
        <taxon>asterids</taxon>
        <taxon>lamiids</taxon>
        <taxon>Lamiales</taxon>
        <taxon>Lentibulariaceae</taxon>
        <taxon>Genlisea</taxon>
    </lineage>
</organism>
<sequence length="362" mass="40393">AYASLLSLNRVVDRLQQLHLQGKICLDSFEVGNLRERLQSLIGFFETRPSSKNRSLEADSLCFQLSLFAREAHIIIGEQIVNQLRGDAGSGFASFNEVLLEVIRKIESMEVSLRLNQSSIEKIDYTERRKSPAVEHSGEKLVESSDPNSFSSTAELVAFENRVTWVVYKLTDNETSLQVIPIVGMGGIGKTNLALTVYDLPNVQGRFDRRLWCVISQEYDVKQIIKGLLGDETDDGIAELGKRLYQKLYRRRYLIVMDDVWSITSWEGLRPHLPDNQNGSRIIITTRISTLADSLTTCAKSCALALLDGNTSWDLLRKKIFGESGSCSDELQEIGKEIAKSCRGLPLSLVAVAGLLAKSDMT</sequence>
<dbReference type="PANTHER" id="PTHR36766:SF44">
    <property type="entry name" value="NBS-CODING RESISTANCE GENE ANALOG"/>
    <property type="match status" value="1"/>
</dbReference>
<accession>S8DLC2</accession>
<dbReference type="EMBL" id="AUSU01005331">
    <property type="protein sequence ID" value="EPS63663.1"/>
    <property type="molecule type" value="Genomic_DNA"/>
</dbReference>
<dbReference type="PANTHER" id="PTHR36766">
    <property type="entry name" value="PLANT BROAD-SPECTRUM MILDEW RESISTANCE PROTEIN RPW8"/>
    <property type="match status" value="1"/>
</dbReference>
<dbReference type="Pfam" id="PF00931">
    <property type="entry name" value="NB-ARC"/>
    <property type="match status" value="1"/>
</dbReference>
<keyword evidence="1" id="KW-0433">Leucine-rich repeat</keyword>
<gene>
    <name evidence="4" type="ORF">M569_11123</name>
</gene>
<comment type="caution">
    <text evidence="4">The sequence shown here is derived from an EMBL/GenBank/DDBJ whole genome shotgun (WGS) entry which is preliminary data.</text>
</comment>
<keyword evidence="5" id="KW-1185">Reference proteome</keyword>
<proteinExistence type="predicted"/>
<evidence type="ECO:0000256" key="2">
    <source>
        <dbReference type="ARBA" id="ARBA00022821"/>
    </source>
</evidence>
<dbReference type="PRINTS" id="PR00364">
    <property type="entry name" value="DISEASERSIST"/>
</dbReference>
<evidence type="ECO:0000313" key="4">
    <source>
        <dbReference type="EMBL" id="EPS63663.1"/>
    </source>
</evidence>